<feature type="transmembrane region" description="Helical" evidence="1">
    <location>
        <begin position="239"/>
        <end position="266"/>
    </location>
</feature>
<reference evidence="3 4" key="1">
    <citation type="journal article" date="2016" name="Nat. Commun.">
        <title>Thousands of microbial genomes shed light on interconnected biogeochemical processes in an aquifer system.</title>
        <authorList>
            <person name="Anantharaman K."/>
            <person name="Brown C.T."/>
            <person name="Hug L.A."/>
            <person name="Sharon I."/>
            <person name="Castelle C.J."/>
            <person name="Probst A.J."/>
            <person name="Thomas B.C."/>
            <person name="Singh A."/>
            <person name="Wilkins M.J."/>
            <person name="Karaoz U."/>
            <person name="Brodie E.L."/>
            <person name="Williams K.H."/>
            <person name="Hubbard S.S."/>
            <person name="Banfield J.F."/>
        </authorList>
    </citation>
    <scope>NUCLEOTIDE SEQUENCE [LARGE SCALE GENOMIC DNA]</scope>
</reference>
<evidence type="ECO:0000313" key="3">
    <source>
        <dbReference type="EMBL" id="OGD09146.1"/>
    </source>
</evidence>
<evidence type="ECO:0000256" key="2">
    <source>
        <dbReference type="SAM" id="SignalP"/>
    </source>
</evidence>
<dbReference type="AlphaFoldDB" id="A0A1F4ZTJ2"/>
<evidence type="ECO:0000256" key="1">
    <source>
        <dbReference type="SAM" id="Phobius"/>
    </source>
</evidence>
<evidence type="ECO:0000313" key="4">
    <source>
        <dbReference type="Proteomes" id="UP000176424"/>
    </source>
</evidence>
<name>A0A1F4ZTJ2_9BACT</name>
<protein>
    <submittedName>
        <fullName evidence="3">Uncharacterized protein</fullName>
    </submittedName>
</protein>
<proteinExistence type="predicted"/>
<gene>
    <name evidence="3" type="ORF">A2397_01620</name>
</gene>
<organism evidence="3 4">
    <name type="scientific">Candidatus Amesbacteria bacterium RIFOXYB1_FULL_44_23</name>
    <dbReference type="NCBI Taxonomy" id="1797263"/>
    <lineage>
        <taxon>Bacteria</taxon>
        <taxon>Candidatus Amesiibacteriota</taxon>
    </lineage>
</organism>
<accession>A0A1F4ZTJ2</accession>
<keyword evidence="1" id="KW-1133">Transmembrane helix</keyword>
<feature type="transmembrane region" description="Helical" evidence="1">
    <location>
        <begin position="198"/>
        <end position="219"/>
    </location>
</feature>
<feature type="signal peptide" evidence="2">
    <location>
        <begin position="1"/>
        <end position="23"/>
    </location>
</feature>
<dbReference type="InterPro" id="IPR038662">
    <property type="entry name" value="ATP_synth_F0_csu_sf"/>
</dbReference>
<comment type="caution">
    <text evidence="3">The sequence shown here is derived from an EMBL/GenBank/DDBJ whole genome shotgun (WGS) entry which is preliminary data.</text>
</comment>
<keyword evidence="2" id="KW-0732">Signal</keyword>
<dbReference type="Proteomes" id="UP000176424">
    <property type="component" value="Unassembled WGS sequence"/>
</dbReference>
<keyword evidence="1" id="KW-0472">Membrane</keyword>
<feature type="chain" id="PRO_5009516059" evidence="2">
    <location>
        <begin position="24"/>
        <end position="268"/>
    </location>
</feature>
<dbReference type="EMBL" id="MEXR01000038">
    <property type="protein sequence ID" value="OGD09146.1"/>
    <property type="molecule type" value="Genomic_DNA"/>
</dbReference>
<dbReference type="Gene3D" id="1.20.20.10">
    <property type="entry name" value="F1F0 ATP synthase subunit C"/>
    <property type="match status" value="1"/>
</dbReference>
<dbReference type="STRING" id="1797263.A2397_01620"/>
<sequence>MHLVVSLLLGLTIILSTPNLVSAQTDATTSGKMEGAATLGVARMVYSAESDLKDGHVVASSDHGAILSATPYDSQILGVVARDAAIIFNTTGSSSDSAVPVISSGEVYMLVSSQSGPIKKGDLLTSSTTPGVAVKATKSGYVLGTAKEDSSTTDPKEIDKIAVDLNLHYFNSKSPFPGSLSDILKIALIPTKEGPGPIFKYIVAAAVLVFSLVLGFLTFGRTAAKGVEALGRNPSAHKVIYVGIVFNISVVVVIVLSGLIIAFLILRL</sequence>
<keyword evidence="1" id="KW-0812">Transmembrane</keyword>